<dbReference type="Proteomes" id="UP000190961">
    <property type="component" value="Unassembled WGS sequence"/>
</dbReference>
<evidence type="ECO:0000313" key="3">
    <source>
        <dbReference type="Proteomes" id="UP000190961"/>
    </source>
</evidence>
<dbReference type="STRING" id="688867.SAMN05660236_1100"/>
<feature type="chain" id="PRO_5012482258" description="DUF5723 domain-containing protein" evidence="1">
    <location>
        <begin position="20"/>
        <end position="572"/>
    </location>
</feature>
<name>A0A1T5JH07_9BACT</name>
<protein>
    <recommendedName>
        <fullName evidence="4">DUF5723 domain-containing protein</fullName>
    </recommendedName>
</protein>
<evidence type="ECO:0000256" key="1">
    <source>
        <dbReference type="SAM" id="SignalP"/>
    </source>
</evidence>
<feature type="signal peptide" evidence="1">
    <location>
        <begin position="1"/>
        <end position="19"/>
    </location>
</feature>
<dbReference type="EMBL" id="FUZU01000001">
    <property type="protein sequence ID" value="SKC50887.1"/>
    <property type="molecule type" value="Genomic_DNA"/>
</dbReference>
<sequence length="572" mass="63226">MKSLLLTVFCIIAYSILNAQNLESIGKEKPLSITGGISLNQIVYGVRGIESRRDPYSYYASGNINFSLYGWSCPLSFSISNQNTSFQQPFNQYSLHPTYKWITAHAGYTSMTFSPYTVNGHIFLGGGIDLAPEGKFKFSALYGRFLKAVEPNSDTTLQNVATPAFKRMGYGFKASYGDGSNFVDVITFHAQDEVNSIQFVPEDQGILPEENLVMSIAAGKSLFEHFLVKAEISASALSRDTRAAEADQDHPLAKAKFIYTPRISSSYYKAFKTSLNYQQDGYALGVAYERIDPQYRTLGSYYFNNDLESITANGAVAILQGKMNVAVSAGTQRDNLDKTKISTMRRAVGSINIGYTPTQKVNLGVSYSNFQTYTNIRSQFIDVNQLTPYDNLDTLNYTQISQNATVTAMYMFGKNENKRQTLNCNLTFQDAADKQGEVTQNSGTQFYNVNTAYALSIVPQNMMVSVSLNAALNKGADVSSKTLGPTVAVSKTFFEKKLRTTLSSSYNNTYTNSERVSTVLNGRVNGSISVQKKHNLNLSLVVVNRSSNREGSAQEFTEFTGTLGYSYSFGLR</sequence>
<proteinExistence type="predicted"/>
<keyword evidence="3" id="KW-1185">Reference proteome</keyword>
<keyword evidence="1" id="KW-0732">Signal</keyword>
<accession>A0A1T5JH07</accession>
<reference evidence="2 3" key="1">
    <citation type="submission" date="2017-02" db="EMBL/GenBank/DDBJ databases">
        <authorList>
            <person name="Peterson S.W."/>
        </authorList>
    </citation>
    <scope>NUCLEOTIDE SEQUENCE [LARGE SCALE GENOMIC DNA]</scope>
    <source>
        <strain evidence="2 3">DSM 25262</strain>
    </source>
</reference>
<organism evidence="2 3">
    <name type="scientific">Ohtaekwangia koreensis</name>
    <dbReference type="NCBI Taxonomy" id="688867"/>
    <lineage>
        <taxon>Bacteria</taxon>
        <taxon>Pseudomonadati</taxon>
        <taxon>Bacteroidota</taxon>
        <taxon>Cytophagia</taxon>
        <taxon>Cytophagales</taxon>
        <taxon>Fulvivirgaceae</taxon>
        <taxon>Ohtaekwangia</taxon>
    </lineage>
</organism>
<gene>
    <name evidence="2" type="ORF">SAMN05660236_1100</name>
</gene>
<evidence type="ECO:0008006" key="4">
    <source>
        <dbReference type="Google" id="ProtNLM"/>
    </source>
</evidence>
<evidence type="ECO:0000313" key="2">
    <source>
        <dbReference type="EMBL" id="SKC50887.1"/>
    </source>
</evidence>
<dbReference type="AlphaFoldDB" id="A0A1T5JH07"/>